<keyword evidence="2" id="KW-1185">Reference proteome</keyword>
<evidence type="ECO:0000313" key="1">
    <source>
        <dbReference type="EMBL" id="SAK95264.1"/>
    </source>
</evidence>
<proteinExistence type="predicted"/>
<dbReference type="Proteomes" id="UP000054870">
    <property type="component" value="Unassembled WGS sequence"/>
</dbReference>
<accession>A0A158DKZ4</accession>
<sequence>MVFEELDGRLPYGLLCALPSQSKELTMQPGGTLQRVNGSLPQSGLMVDCHDPIPMRGLSTQNS</sequence>
<name>A0A158DKZ4_9BURK</name>
<gene>
    <name evidence="1" type="ORF">AWB75_06900</name>
</gene>
<dbReference type="AlphaFoldDB" id="A0A158DKZ4"/>
<evidence type="ECO:0000313" key="2">
    <source>
        <dbReference type="Proteomes" id="UP000054870"/>
    </source>
</evidence>
<organism evidence="1 2">
    <name type="scientific">Caballeronia catudaia</name>
    <dbReference type="NCBI Taxonomy" id="1777136"/>
    <lineage>
        <taxon>Bacteria</taxon>
        <taxon>Pseudomonadati</taxon>
        <taxon>Pseudomonadota</taxon>
        <taxon>Betaproteobacteria</taxon>
        <taxon>Burkholderiales</taxon>
        <taxon>Burkholderiaceae</taxon>
        <taxon>Caballeronia</taxon>
    </lineage>
</organism>
<comment type="caution">
    <text evidence="1">The sequence shown here is derived from an EMBL/GenBank/DDBJ whole genome shotgun (WGS) entry which is preliminary data.</text>
</comment>
<dbReference type="EMBL" id="FCOF02000078">
    <property type="protein sequence ID" value="SAK95264.1"/>
    <property type="molecule type" value="Genomic_DNA"/>
</dbReference>
<protein>
    <submittedName>
        <fullName evidence="1">Uncharacterized protein</fullName>
    </submittedName>
</protein>
<reference evidence="1" key="1">
    <citation type="submission" date="2016-01" db="EMBL/GenBank/DDBJ databases">
        <authorList>
            <person name="Peeters C."/>
        </authorList>
    </citation>
    <scope>NUCLEOTIDE SEQUENCE [LARGE SCALE GENOMIC DNA]</scope>
    <source>
        <strain evidence="1">LMG 29318</strain>
    </source>
</reference>